<evidence type="ECO:0000256" key="6">
    <source>
        <dbReference type="ARBA" id="ARBA00022679"/>
    </source>
</evidence>
<dbReference type="InterPro" id="IPR004299">
    <property type="entry name" value="MBOAT_fam"/>
</dbReference>
<name>A0A183J7C6_9BILA</name>
<dbReference type="GO" id="GO:0030258">
    <property type="term" value="P:lipid modification"/>
    <property type="evidence" value="ECO:0007669"/>
    <property type="project" value="TreeGrafter"/>
</dbReference>
<evidence type="ECO:0000256" key="9">
    <source>
        <dbReference type="ARBA" id="ARBA00022989"/>
    </source>
</evidence>
<protein>
    <recommendedName>
        <fullName evidence="18">Lysophospholipid acyltransferase 5</fullName>
        <ecNumber evidence="16">2.3.1.23</ecNumber>
        <ecNumber evidence="17">2.3.1.n6</ecNumber>
    </recommendedName>
</protein>
<evidence type="ECO:0000256" key="7">
    <source>
        <dbReference type="ARBA" id="ARBA00022692"/>
    </source>
</evidence>
<reference evidence="22" key="1">
    <citation type="submission" date="2016-06" db="UniProtKB">
        <authorList>
            <consortium name="WormBaseParasite"/>
        </authorList>
    </citation>
    <scope>IDENTIFICATION</scope>
</reference>
<sequence length="214" mass="24973">MMISWLRSNPCDSDVISTINRLIGHCHSACHCCTIYGLNWCFCNFMCNCLILAWSMGWKLAHLLVWFRVIVFRYQAVWLIAEGSCILSGIAHNLDPKTGEQLWDGVRNIRLTKFEFCASFQSMIESFNYNTNQWAAKYVFKKLKFLGNKSLSHIITLLFLSLWHGTYSGYFVCFGLEYVCVIAERKVSFFVYICVYIFMIKAAYFRVLLLLKVY</sequence>
<evidence type="ECO:0000256" key="16">
    <source>
        <dbReference type="ARBA" id="ARBA00026120"/>
    </source>
</evidence>
<reference evidence="20 21" key="2">
    <citation type="submission" date="2018-11" db="EMBL/GenBank/DDBJ databases">
        <authorList>
            <consortium name="Pathogen Informatics"/>
        </authorList>
    </citation>
    <scope>NUCLEOTIDE SEQUENCE [LARGE SCALE GENOMIC DNA]</scope>
</reference>
<dbReference type="EC" id="2.3.1.n6" evidence="17"/>
<feature type="transmembrane region" description="Helical" evidence="19">
    <location>
        <begin position="190"/>
        <end position="211"/>
    </location>
</feature>
<comment type="similarity">
    <text evidence="4">Belongs to the membrane-bound acyltransferase family.</text>
</comment>
<evidence type="ECO:0000256" key="15">
    <source>
        <dbReference type="ARBA" id="ARBA00025707"/>
    </source>
</evidence>
<keyword evidence="7 19" id="KW-0812">Transmembrane</keyword>
<dbReference type="GO" id="GO:0006656">
    <property type="term" value="P:phosphatidylcholine biosynthetic process"/>
    <property type="evidence" value="ECO:0007669"/>
    <property type="project" value="TreeGrafter"/>
</dbReference>
<accession>A0A183J7C6</accession>
<evidence type="ECO:0000256" key="14">
    <source>
        <dbReference type="ARBA" id="ARBA00023315"/>
    </source>
</evidence>
<evidence type="ECO:0000256" key="13">
    <source>
        <dbReference type="ARBA" id="ARBA00023264"/>
    </source>
</evidence>
<evidence type="ECO:0000256" key="1">
    <source>
        <dbReference type="ARBA" id="ARBA00004141"/>
    </source>
</evidence>
<dbReference type="InterPro" id="IPR049941">
    <property type="entry name" value="LPLAT_7/PORCN-like"/>
</dbReference>
<keyword evidence="8" id="KW-0256">Endoplasmic reticulum</keyword>
<keyword evidence="12" id="KW-0594">Phospholipid biosynthesis</keyword>
<evidence type="ECO:0000256" key="19">
    <source>
        <dbReference type="SAM" id="Phobius"/>
    </source>
</evidence>
<dbReference type="GO" id="GO:0016020">
    <property type="term" value="C:membrane"/>
    <property type="evidence" value="ECO:0007669"/>
    <property type="project" value="UniProtKB-SubCell"/>
</dbReference>
<dbReference type="Pfam" id="PF03062">
    <property type="entry name" value="MBOAT"/>
    <property type="match status" value="1"/>
</dbReference>
<keyword evidence="6" id="KW-0808">Transferase</keyword>
<keyword evidence="10" id="KW-0443">Lipid metabolism</keyword>
<evidence type="ECO:0000256" key="17">
    <source>
        <dbReference type="ARBA" id="ARBA00038923"/>
    </source>
</evidence>
<dbReference type="PANTHER" id="PTHR13906">
    <property type="entry name" value="PORCUPINE"/>
    <property type="match status" value="1"/>
</dbReference>
<comment type="pathway">
    <text evidence="3">Lipid metabolism; phospholipid metabolism.</text>
</comment>
<dbReference type="PANTHER" id="PTHR13906:SF14">
    <property type="entry name" value="LYSOPHOSPHOLIPID ACYLTRANSFERASE 5"/>
    <property type="match status" value="1"/>
</dbReference>
<dbReference type="OrthoDB" id="5974730at2759"/>
<gene>
    <name evidence="20" type="ORF">SBAD_LOCUS11774</name>
</gene>
<evidence type="ECO:0000256" key="5">
    <source>
        <dbReference type="ARBA" id="ARBA00022516"/>
    </source>
</evidence>
<evidence type="ECO:0000256" key="3">
    <source>
        <dbReference type="ARBA" id="ARBA00005074"/>
    </source>
</evidence>
<proteinExistence type="inferred from homology"/>
<dbReference type="AlphaFoldDB" id="A0A183J7C6"/>
<evidence type="ECO:0000313" key="22">
    <source>
        <dbReference type="WBParaSite" id="SBAD_0001216601-mRNA-1"/>
    </source>
</evidence>
<evidence type="ECO:0000256" key="12">
    <source>
        <dbReference type="ARBA" id="ARBA00023209"/>
    </source>
</evidence>
<feature type="transmembrane region" description="Helical" evidence="19">
    <location>
        <begin position="151"/>
        <end position="170"/>
    </location>
</feature>
<evidence type="ECO:0000256" key="11">
    <source>
        <dbReference type="ARBA" id="ARBA00023136"/>
    </source>
</evidence>
<keyword evidence="11 19" id="KW-0472">Membrane</keyword>
<evidence type="ECO:0000313" key="21">
    <source>
        <dbReference type="Proteomes" id="UP000270296"/>
    </source>
</evidence>
<evidence type="ECO:0000256" key="8">
    <source>
        <dbReference type="ARBA" id="ARBA00022824"/>
    </source>
</evidence>
<dbReference type="GO" id="GO:0047184">
    <property type="term" value="F:1-acylglycerophosphocholine O-acyltransferase activity"/>
    <property type="evidence" value="ECO:0007669"/>
    <property type="project" value="UniProtKB-EC"/>
</dbReference>
<dbReference type="GO" id="GO:0005783">
    <property type="term" value="C:endoplasmic reticulum"/>
    <property type="evidence" value="ECO:0007669"/>
    <property type="project" value="UniProtKB-SubCell"/>
</dbReference>
<keyword evidence="21" id="KW-1185">Reference proteome</keyword>
<dbReference type="Proteomes" id="UP000270296">
    <property type="component" value="Unassembled WGS sequence"/>
</dbReference>
<keyword evidence="14" id="KW-0012">Acyltransferase</keyword>
<comment type="pathway">
    <text evidence="15">Phospholipid metabolism.</text>
</comment>
<evidence type="ECO:0000256" key="18">
    <source>
        <dbReference type="ARBA" id="ARBA00039721"/>
    </source>
</evidence>
<evidence type="ECO:0000313" key="20">
    <source>
        <dbReference type="EMBL" id="VDP42864.1"/>
    </source>
</evidence>
<dbReference type="GO" id="GO:0071617">
    <property type="term" value="F:lysophospholipid acyltransferase activity"/>
    <property type="evidence" value="ECO:0007669"/>
    <property type="project" value="TreeGrafter"/>
</dbReference>
<dbReference type="EMBL" id="UZAM01016361">
    <property type="protein sequence ID" value="VDP42864.1"/>
    <property type="molecule type" value="Genomic_DNA"/>
</dbReference>
<evidence type="ECO:0000256" key="2">
    <source>
        <dbReference type="ARBA" id="ARBA00004240"/>
    </source>
</evidence>
<keyword evidence="5" id="KW-0444">Lipid biosynthesis</keyword>
<comment type="subcellular location">
    <subcellularLocation>
        <location evidence="2">Endoplasmic reticulum</location>
    </subcellularLocation>
    <subcellularLocation>
        <location evidence="1">Membrane</location>
        <topology evidence="1">Multi-pass membrane protein</topology>
    </subcellularLocation>
</comment>
<organism evidence="22">
    <name type="scientific">Soboliphyme baturini</name>
    <dbReference type="NCBI Taxonomy" id="241478"/>
    <lineage>
        <taxon>Eukaryota</taxon>
        <taxon>Metazoa</taxon>
        <taxon>Ecdysozoa</taxon>
        <taxon>Nematoda</taxon>
        <taxon>Enoplea</taxon>
        <taxon>Dorylaimia</taxon>
        <taxon>Dioctophymatida</taxon>
        <taxon>Dioctophymatoidea</taxon>
        <taxon>Soboliphymatidae</taxon>
        <taxon>Soboliphyme</taxon>
    </lineage>
</organism>
<keyword evidence="9 19" id="KW-1133">Transmembrane helix</keyword>
<evidence type="ECO:0000256" key="10">
    <source>
        <dbReference type="ARBA" id="ARBA00023098"/>
    </source>
</evidence>
<evidence type="ECO:0000256" key="4">
    <source>
        <dbReference type="ARBA" id="ARBA00010323"/>
    </source>
</evidence>
<dbReference type="WBParaSite" id="SBAD_0001216601-mRNA-1">
    <property type="protein sequence ID" value="SBAD_0001216601-mRNA-1"/>
    <property type="gene ID" value="SBAD_0001216601"/>
</dbReference>
<dbReference type="EC" id="2.3.1.23" evidence="16"/>
<keyword evidence="13" id="KW-1208">Phospholipid metabolism</keyword>